<dbReference type="HOGENOM" id="CLU_1554526_0_0_3"/>
<sequence>MHKKLLFTGLLLAGLILPSPTLAEMGPAATVEGFYQWYVSNQDRLRQKLSQQKDLFEPVLYQQLIQAFQKQPQDGQRWLDFDPFSDTQVRTYSSKVRSVKLKEDKAIIDIDVYAGLRQPGSPVPIQVLLQRQNDKWQITNFVYRQNSNSLLQILQDINQPSP</sequence>
<dbReference type="Gene3D" id="3.10.450.50">
    <property type="match status" value="1"/>
</dbReference>
<proteinExistence type="predicted"/>
<evidence type="ECO:0000313" key="3">
    <source>
        <dbReference type="EMBL" id="ACL46742.1"/>
    </source>
</evidence>
<evidence type="ECO:0000256" key="1">
    <source>
        <dbReference type="SAM" id="SignalP"/>
    </source>
</evidence>
<gene>
    <name evidence="3" type="ordered locus">Cyan7425_4432</name>
</gene>
<keyword evidence="1" id="KW-0732">Signal</keyword>
<organism evidence="3">
    <name type="scientific">Cyanothece sp. (strain PCC 7425 / ATCC 29141)</name>
    <dbReference type="NCBI Taxonomy" id="395961"/>
    <lineage>
        <taxon>Bacteria</taxon>
        <taxon>Bacillati</taxon>
        <taxon>Cyanobacteriota</taxon>
        <taxon>Cyanophyceae</taxon>
        <taxon>Gomontiellales</taxon>
        <taxon>Cyanothecaceae</taxon>
        <taxon>Cyanothece</taxon>
    </lineage>
</organism>
<reference evidence="3" key="1">
    <citation type="submission" date="2009-01" db="EMBL/GenBank/DDBJ databases">
        <title>Complete sequence of chromosome Cyanothece sp. PCC 7425.</title>
        <authorList>
            <consortium name="US DOE Joint Genome Institute"/>
            <person name="Lucas S."/>
            <person name="Copeland A."/>
            <person name="Lapidus A."/>
            <person name="Glavina del Rio T."/>
            <person name="Dalin E."/>
            <person name="Tice H."/>
            <person name="Bruce D."/>
            <person name="Goodwin L."/>
            <person name="Pitluck S."/>
            <person name="Sims D."/>
            <person name="Meineke L."/>
            <person name="Brettin T."/>
            <person name="Detter J.C."/>
            <person name="Han C."/>
            <person name="Larimer F."/>
            <person name="Land M."/>
            <person name="Hauser L."/>
            <person name="Kyrpides N."/>
            <person name="Ovchinnikova G."/>
            <person name="Liberton M."/>
            <person name="Stoeckel J."/>
            <person name="Banerjee A."/>
            <person name="Singh A."/>
            <person name="Page L."/>
            <person name="Sato H."/>
            <person name="Zhao L."/>
            <person name="Sherman L."/>
            <person name="Pakrasi H."/>
            <person name="Richardson P."/>
        </authorList>
    </citation>
    <scope>NUCLEOTIDE SEQUENCE</scope>
    <source>
        <strain evidence="3">PCC 7425</strain>
    </source>
</reference>
<accession>B8HJZ2</accession>
<dbReference type="EMBL" id="CP001344">
    <property type="protein sequence ID" value="ACL46742.1"/>
    <property type="molecule type" value="Genomic_DNA"/>
</dbReference>
<feature type="signal peptide" evidence="1">
    <location>
        <begin position="1"/>
        <end position="23"/>
    </location>
</feature>
<feature type="domain" description="DUF3828" evidence="2">
    <location>
        <begin position="27"/>
        <end position="143"/>
    </location>
</feature>
<protein>
    <recommendedName>
        <fullName evidence="2">DUF3828 domain-containing protein</fullName>
    </recommendedName>
</protein>
<feature type="chain" id="PRO_5002870868" description="DUF3828 domain-containing protein" evidence="1">
    <location>
        <begin position="24"/>
        <end position="162"/>
    </location>
</feature>
<dbReference type="Pfam" id="PF12883">
    <property type="entry name" value="DUF3828"/>
    <property type="match status" value="1"/>
</dbReference>
<dbReference type="AlphaFoldDB" id="B8HJZ2"/>
<dbReference type="InterPro" id="IPR024289">
    <property type="entry name" value="DUF3828"/>
</dbReference>
<dbReference type="KEGG" id="cyn:Cyan7425_4432"/>
<dbReference type="OrthoDB" id="556561at2"/>
<evidence type="ECO:0000259" key="2">
    <source>
        <dbReference type="Pfam" id="PF12883"/>
    </source>
</evidence>
<name>B8HJZ2_CYAP4</name>